<reference evidence="3 4" key="1">
    <citation type="submission" date="2023-05" db="EMBL/GenBank/DDBJ databases">
        <title>Rombocin, a short stable natural nisin variant, displays selective antimicrobial activity against Listeria monocytogenes and employs dual mode of action to kill target bacterial strains.</title>
        <authorList>
            <person name="Wambui J."/>
            <person name="Stephan R."/>
            <person name="Kuipers O.P."/>
        </authorList>
    </citation>
    <scope>NUCLEOTIDE SEQUENCE [LARGE SCALE GENOMIC DNA]</scope>
    <source>
        <strain evidence="3 4">RC002</strain>
    </source>
</reference>
<comment type="similarity">
    <text evidence="1">Belongs to the initiator RepB protein family.</text>
</comment>
<dbReference type="SUPFAM" id="SSF46785">
    <property type="entry name" value="Winged helix' DNA-binding domain"/>
    <property type="match status" value="2"/>
</dbReference>
<evidence type="ECO:0000313" key="3">
    <source>
        <dbReference type="EMBL" id="MDK2564192.1"/>
    </source>
</evidence>
<comment type="caution">
    <text evidence="3">The sequence shown here is derived from an EMBL/GenBank/DDBJ whole genome shotgun (WGS) entry which is preliminary data.</text>
</comment>
<accession>A0ABT7EB84</accession>
<protein>
    <submittedName>
        <fullName evidence="3">Replication initiation protein</fullName>
    </submittedName>
</protein>
<proteinExistence type="inferred from homology"/>
<dbReference type="Pfam" id="PF21205">
    <property type="entry name" value="Rep3_C"/>
    <property type="match status" value="1"/>
</dbReference>
<dbReference type="RefSeq" id="WP_284133123.1">
    <property type="nucleotide sequence ID" value="NZ_JASKYM010000006.1"/>
</dbReference>
<organism evidence="3 4">
    <name type="scientific">Romboutsia sedimentorum</name>
    <dbReference type="NCBI Taxonomy" id="1368474"/>
    <lineage>
        <taxon>Bacteria</taxon>
        <taxon>Bacillati</taxon>
        <taxon>Bacillota</taxon>
        <taxon>Clostridia</taxon>
        <taxon>Peptostreptococcales</taxon>
        <taxon>Peptostreptococcaceae</taxon>
        <taxon>Romboutsia</taxon>
    </lineage>
</organism>
<name>A0ABT7EB84_9FIRM</name>
<feature type="domain" description="Initiator Rep protein WH1" evidence="2">
    <location>
        <begin position="15"/>
        <end position="157"/>
    </location>
</feature>
<dbReference type="Proteomes" id="UP001301012">
    <property type="component" value="Unassembled WGS sequence"/>
</dbReference>
<keyword evidence="4" id="KW-1185">Reference proteome</keyword>
<gene>
    <name evidence="3" type="ORF">QOZ84_11580</name>
</gene>
<sequence length="389" mass="46432">MIESRTNENSIDLLMQSKQLVHTSYEVSAIQNRIFYYCLLTTQKEKNGELCCHVKLNDLKRLIPNKNQRTLANIKKTIQILKQTSLEFEKNENGDRIECDYNLITGSEYNVNKETFKIKLADRLYKHLIDYTVYAPLSLDILTRFKSFYSQRLYELLRLWSRTEKVIVKSFKIEQLRFILGVENKYPEYKNFKQRVLNQAIKEINQFGNMNVSIEEIKNGRKVDEIKFTILDNEKKVYFKNNIYNPKTDSEDKINDVDEPTNTEKCISIEENKVSKKEFYVPNKKLFTKATLERFKNDFMNYDFKDDTYKKLLQESILIALERDDEENIKVKSYNFFKKTLENKIKSLSKKKTVPAIKTRFHNINQTFNQYSPDELEKILLESQKDKFR</sequence>
<evidence type="ECO:0000259" key="2">
    <source>
        <dbReference type="Pfam" id="PF01051"/>
    </source>
</evidence>
<dbReference type="InterPro" id="IPR036388">
    <property type="entry name" value="WH-like_DNA-bd_sf"/>
</dbReference>
<dbReference type="InterPro" id="IPR000525">
    <property type="entry name" value="Initiator_Rep_WH1"/>
</dbReference>
<dbReference type="Gene3D" id="1.10.10.10">
    <property type="entry name" value="Winged helix-like DNA-binding domain superfamily/Winged helix DNA-binding domain"/>
    <property type="match status" value="2"/>
</dbReference>
<dbReference type="InterPro" id="IPR036390">
    <property type="entry name" value="WH_DNA-bd_sf"/>
</dbReference>
<dbReference type="EMBL" id="JASKYM010000006">
    <property type="protein sequence ID" value="MDK2564192.1"/>
    <property type="molecule type" value="Genomic_DNA"/>
</dbReference>
<evidence type="ECO:0000313" key="4">
    <source>
        <dbReference type="Proteomes" id="UP001301012"/>
    </source>
</evidence>
<dbReference type="Pfam" id="PF01051">
    <property type="entry name" value="Rep3_N"/>
    <property type="match status" value="1"/>
</dbReference>
<evidence type="ECO:0000256" key="1">
    <source>
        <dbReference type="ARBA" id="ARBA00038283"/>
    </source>
</evidence>